<dbReference type="RefSeq" id="XP_018009175.1">
    <property type="nucleotide sequence ID" value="XM_018153686.2"/>
</dbReference>
<accession>A0A8B7N6D0</accession>
<dbReference type="Gene3D" id="1.10.238.20">
    <property type="entry name" value="Pheromone/general odorant binding protein domain"/>
    <property type="match status" value="1"/>
</dbReference>
<dbReference type="Proteomes" id="UP000694843">
    <property type="component" value="Unplaced"/>
</dbReference>
<evidence type="ECO:0000313" key="2">
    <source>
        <dbReference type="Proteomes" id="UP000694843"/>
    </source>
</evidence>
<keyword evidence="1" id="KW-0732">Signal</keyword>
<gene>
    <name evidence="3" type="primary">LOC108666761</name>
</gene>
<dbReference type="SUPFAM" id="SSF47565">
    <property type="entry name" value="Insect pheromone/odorant-binding proteins"/>
    <property type="match status" value="1"/>
</dbReference>
<keyword evidence="2" id="KW-1185">Reference proteome</keyword>
<evidence type="ECO:0000313" key="3">
    <source>
        <dbReference type="RefSeq" id="XP_018009175.1"/>
    </source>
</evidence>
<name>A0A8B7N6D0_HYAAZ</name>
<feature type="signal peptide" evidence="1">
    <location>
        <begin position="1"/>
        <end position="19"/>
    </location>
</feature>
<protein>
    <submittedName>
        <fullName evidence="3">Uncharacterized protein LOC108666761</fullName>
    </submittedName>
</protein>
<dbReference type="GeneID" id="108666761"/>
<dbReference type="InterPro" id="IPR036728">
    <property type="entry name" value="PBP_GOBP_sf"/>
</dbReference>
<dbReference type="KEGG" id="hazt:108666761"/>
<evidence type="ECO:0000256" key="1">
    <source>
        <dbReference type="SAM" id="SignalP"/>
    </source>
</evidence>
<dbReference type="AlphaFoldDB" id="A0A8B7N6D0"/>
<proteinExistence type="predicted"/>
<organism evidence="2 3">
    <name type="scientific">Hyalella azteca</name>
    <name type="common">Amphipod</name>
    <dbReference type="NCBI Taxonomy" id="294128"/>
    <lineage>
        <taxon>Eukaryota</taxon>
        <taxon>Metazoa</taxon>
        <taxon>Ecdysozoa</taxon>
        <taxon>Arthropoda</taxon>
        <taxon>Crustacea</taxon>
        <taxon>Multicrustacea</taxon>
        <taxon>Malacostraca</taxon>
        <taxon>Eumalacostraca</taxon>
        <taxon>Peracarida</taxon>
        <taxon>Amphipoda</taxon>
        <taxon>Senticaudata</taxon>
        <taxon>Talitrida</taxon>
        <taxon>Talitroidea</taxon>
        <taxon>Hyalellidae</taxon>
        <taxon>Hyalella</taxon>
    </lineage>
</organism>
<reference evidence="3" key="1">
    <citation type="submission" date="2025-08" db="UniProtKB">
        <authorList>
            <consortium name="RefSeq"/>
        </authorList>
    </citation>
    <scope>IDENTIFICATION</scope>
    <source>
        <tissue evidence="3">Whole organism</tissue>
    </source>
</reference>
<dbReference type="GO" id="GO:0005549">
    <property type="term" value="F:odorant binding"/>
    <property type="evidence" value="ECO:0007669"/>
    <property type="project" value="InterPro"/>
</dbReference>
<sequence length="144" mass="15299">MSRGLVLLIVAAAAASTQAADSACFLALLDAQIALSPGWSACMTQYNADIMKLNAAPNCSFYAESYDAPTCDPIVANFMKCVLKAAKLLKADNTFDDAAFKATTLQNKCSADAKFIAAYPTCKNSTMKYLNVARLIACLLSAVY</sequence>
<feature type="chain" id="PRO_5034093486" evidence="1">
    <location>
        <begin position="20"/>
        <end position="144"/>
    </location>
</feature>